<evidence type="ECO:0000313" key="2">
    <source>
        <dbReference type="EMBL" id="ERF75852.1"/>
    </source>
</evidence>
<dbReference type="Pfam" id="PF23868">
    <property type="entry name" value="Mmc1_C"/>
    <property type="match status" value="1"/>
</dbReference>
<dbReference type="HOGENOM" id="CLU_023613_1_0_1"/>
<gene>
    <name evidence="2" type="ORF">EPUS_01218</name>
</gene>
<keyword evidence="3" id="KW-1185">Reference proteome</keyword>
<name>U1GE15_ENDPU</name>
<evidence type="ECO:0000259" key="1">
    <source>
        <dbReference type="Pfam" id="PF23868"/>
    </source>
</evidence>
<organism evidence="2 3">
    <name type="scientific">Endocarpon pusillum (strain Z07020 / HMAS-L-300199)</name>
    <name type="common">Lichen-forming fungus</name>
    <dbReference type="NCBI Taxonomy" id="1263415"/>
    <lineage>
        <taxon>Eukaryota</taxon>
        <taxon>Fungi</taxon>
        <taxon>Dikarya</taxon>
        <taxon>Ascomycota</taxon>
        <taxon>Pezizomycotina</taxon>
        <taxon>Eurotiomycetes</taxon>
        <taxon>Chaetothyriomycetidae</taxon>
        <taxon>Verrucariales</taxon>
        <taxon>Verrucariaceae</taxon>
        <taxon>Endocarpon</taxon>
    </lineage>
</organism>
<dbReference type="OrthoDB" id="5319015at2759"/>
<dbReference type="AlphaFoldDB" id="U1GE15"/>
<dbReference type="Pfam" id="PF23867">
    <property type="entry name" value="Mmc1_N"/>
    <property type="match status" value="1"/>
</dbReference>
<feature type="domain" description="Mmc1 C-terminal" evidence="1">
    <location>
        <begin position="378"/>
        <end position="614"/>
    </location>
</feature>
<dbReference type="eggNOG" id="ENOG502RY8K">
    <property type="taxonomic scope" value="Eukaryota"/>
</dbReference>
<reference evidence="3" key="1">
    <citation type="journal article" date="2014" name="BMC Genomics">
        <title>Genome characteristics reveal the impact of lichenization on lichen-forming fungus Endocarpon pusillum Hedwig (Verrucariales, Ascomycota).</title>
        <authorList>
            <person name="Wang Y.-Y."/>
            <person name="Liu B."/>
            <person name="Zhang X.-Y."/>
            <person name="Zhou Q.-M."/>
            <person name="Zhang T."/>
            <person name="Li H."/>
            <person name="Yu Y.-F."/>
            <person name="Zhang X.-L."/>
            <person name="Hao X.-Y."/>
            <person name="Wang M."/>
            <person name="Wang L."/>
            <person name="Wei J.-C."/>
        </authorList>
    </citation>
    <scope>NUCLEOTIDE SEQUENCE [LARGE SCALE GENOMIC DNA]</scope>
    <source>
        <strain evidence="3">Z07020 / HMAS-L-300199</strain>
    </source>
</reference>
<protein>
    <recommendedName>
        <fullName evidence="1">Mmc1 C-terminal domain-containing protein</fullName>
    </recommendedName>
</protein>
<dbReference type="InterPro" id="IPR056196">
    <property type="entry name" value="Mmc1_C"/>
</dbReference>
<dbReference type="EMBL" id="KE720795">
    <property type="protein sequence ID" value="ERF75852.1"/>
    <property type="molecule type" value="Genomic_DNA"/>
</dbReference>
<dbReference type="PANTHER" id="PTHR38644:SF1">
    <property type="entry name" value="EXPRESSED PROTEIN"/>
    <property type="match status" value="1"/>
</dbReference>
<dbReference type="Proteomes" id="UP000019373">
    <property type="component" value="Unassembled WGS sequence"/>
</dbReference>
<proteinExistence type="predicted"/>
<evidence type="ECO:0000313" key="3">
    <source>
        <dbReference type="Proteomes" id="UP000019373"/>
    </source>
</evidence>
<dbReference type="OMA" id="WAERAHT"/>
<accession>U1GE15</accession>
<dbReference type="GeneID" id="19236276"/>
<dbReference type="PANTHER" id="PTHR38644">
    <property type="entry name" value="EXPRESSED PROTEIN"/>
    <property type="match status" value="1"/>
</dbReference>
<dbReference type="RefSeq" id="XP_007786701.1">
    <property type="nucleotide sequence ID" value="XM_007788511.1"/>
</dbReference>
<sequence length="662" mass="71515">MPPAFSSGSSSQLCRIIPTHLYCPACSTWRSRLARSGIALHRAKNRFASTLASATAVNATKSIPPKNRDLHQALNELRKKAPGQVSLSRLQLAIQGLESEHPTARIALLGANVPVTARRLIRLFLADASKPQHDWEARILGEDSLQNQDLIVRFGTPQNEGLQPASSILPVLFVPAPVLQHQGIEILISSVKVRDASTGLNGDTLSDVLLSPIIGTPNSAAGRQSLISQPVHRAAIVANGLDELVSVAELLAKTKFQSGSERRLVDIVLNLEGNVQSLTSGTITVDAAKAEEGLQVVRTDLAKASEFEKVWTESGMPALSRWLASSSAESSVGLSPLLRDLIASLLEAINANIAIQAQEARIVARSKAMTTETRLSLENAINTFSQLGHAELQSGLAAAWSSRNWRKLAFWKLFWRVDDVPLIVTDLVTTAWLPRTERAVYELTGRLKQAGVSMPSDSSTMFSPPQPRAIPMQADVKEKASSPVNESLILASTASTESVSTPLLPPSRTVIKTGSVPYRAQSLASTISTSRQAFIFTAITSLSSSAQQIVLKALTITGVSASLSALSFLSVTNGSIYESATVLALGTAYALRRMQREWEVQCKDLEHGLMEKGRSVLKQTEEHMRRLVNDASQVVEDEAEVRARREAIEAVEKAKLALAKHT</sequence>